<keyword evidence="2" id="KW-1185">Reference proteome</keyword>
<dbReference type="EMBL" id="JARYMX010000003">
    <property type="protein sequence ID" value="KAJ9558329.1"/>
    <property type="molecule type" value="Genomic_DNA"/>
</dbReference>
<dbReference type="Proteomes" id="UP001172457">
    <property type="component" value="Chromosome 3"/>
</dbReference>
<reference evidence="1" key="1">
    <citation type="submission" date="2023-03" db="EMBL/GenBank/DDBJ databases">
        <title>Chromosome-scale reference genome and RAD-based genetic map of yellow starthistle (Centaurea solstitialis) reveal putative structural variation and QTLs associated with invader traits.</title>
        <authorList>
            <person name="Reatini B."/>
            <person name="Cang F.A."/>
            <person name="Jiang Q."/>
            <person name="Mckibben M.T.W."/>
            <person name="Barker M.S."/>
            <person name="Rieseberg L.H."/>
            <person name="Dlugosch K.M."/>
        </authorList>
    </citation>
    <scope>NUCLEOTIDE SEQUENCE</scope>
    <source>
        <strain evidence="1">CAN-66</strain>
        <tissue evidence="1">Leaf</tissue>
    </source>
</reference>
<dbReference type="AlphaFoldDB" id="A0AA38TCB0"/>
<accession>A0AA38TCB0</accession>
<gene>
    <name evidence="1" type="ORF">OSB04_012943</name>
</gene>
<comment type="caution">
    <text evidence="1">The sequence shown here is derived from an EMBL/GenBank/DDBJ whole genome shotgun (WGS) entry which is preliminary data.</text>
</comment>
<dbReference type="PANTHER" id="PTHR33116:SF76">
    <property type="entry name" value="DUF4283 DOMAIN-CONTAINING PROTEIN"/>
    <property type="match status" value="1"/>
</dbReference>
<proteinExistence type="predicted"/>
<evidence type="ECO:0000313" key="1">
    <source>
        <dbReference type="EMBL" id="KAJ9558329.1"/>
    </source>
</evidence>
<name>A0AA38TCB0_9ASTR</name>
<evidence type="ECO:0000313" key="2">
    <source>
        <dbReference type="Proteomes" id="UP001172457"/>
    </source>
</evidence>
<dbReference type="PANTHER" id="PTHR33116">
    <property type="entry name" value="REVERSE TRANSCRIPTASE ZINC-BINDING DOMAIN-CONTAINING PROTEIN-RELATED-RELATED"/>
    <property type="match status" value="1"/>
</dbReference>
<sequence length="220" mass="24029">MHLSKSNIFFGNVPQAAKVGILNYSSLRMDTFPVADFGVLVSKVRNRILNWKSKFLSFGGCKQPIVSITVYVFPSTIIHELEALLSGFPVVSWCPSKGRCHVAWFMACRPKEFRALGGCTCTNFGVLTCGWLVLPLDGRRCCGRSCLLGLNFLDAWTSRFPTLVDVSLHVLCDNAQDGLTWNSDTQGEAPFSVSVVYSALDGDHAPGALAFCGLVYESCS</sequence>
<organism evidence="1 2">
    <name type="scientific">Centaurea solstitialis</name>
    <name type="common">yellow star-thistle</name>
    <dbReference type="NCBI Taxonomy" id="347529"/>
    <lineage>
        <taxon>Eukaryota</taxon>
        <taxon>Viridiplantae</taxon>
        <taxon>Streptophyta</taxon>
        <taxon>Embryophyta</taxon>
        <taxon>Tracheophyta</taxon>
        <taxon>Spermatophyta</taxon>
        <taxon>Magnoliopsida</taxon>
        <taxon>eudicotyledons</taxon>
        <taxon>Gunneridae</taxon>
        <taxon>Pentapetalae</taxon>
        <taxon>asterids</taxon>
        <taxon>campanulids</taxon>
        <taxon>Asterales</taxon>
        <taxon>Asteraceae</taxon>
        <taxon>Carduoideae</taxon>
        <taxon>Cardueae</taxon>
        <taxon>Centaureinae</taxon>
        <taxon>Centaurea</taxon>
    </lineage>
</organism>
<protein>
    <submittedName>
        <fullName evidence="1">Uncharacterized protein</fullName>
    </submittedName>
</protein>